<dbReference type="AlphaFoldDB" id="A0AAV7H0Y5"/>
<dbReference type="InterPro" id="IPR015424">
    <property type="entry name" value="PyrdxlP-dep_Trfase"/>
</dbReference>
<gene>
    <name evidence="5" type="ORF">IEQ34_008949</name>
</gene>
<dbReference type="PANTHER" id="PTHR11601:SF34">
    <property type="entry name" value="CYSTEINE DESULFURASE"/>
    <property type="match status" value="1"/>
</dbReference>
<dbReference type="Pfam" id="PF00266">
    <property type="entry name" value="Aminotran_5"/>
    <property type="match status" value="1"/>
</dbReference>
<dbReference type="GO" id="GO:0031071">
    <property type="term" value="F:cysteine desulfurase activity"/>
    <property type="evidence" value="ECO:0007669"/>
    <property type="project" value="TreeGrafter"/>
</dbReference>
<keyword evidence="6" id="KW-1185">Reference proteome</keyword>
<dbReference type="InterPro" id="IPR015421">
    <property type="entry name" value="PyrdxlP-dep_Trfase_major"/>
</dbReference>
<evidence type="ECO:0000256" key="3">
    <source>
        <dbReference type="SAM" id="MobiDB-lite"/>
    </source>
</evidence>
<feature type="region of interest" description="Disordered" evidence="3">
    <location>
        <begin position="276"/>
        <end position="295"/>
    </location>
</feature>
<evidence type="ECO:0000259" key="4">
    <source>
        <dbReference type="Pfam" id="PF00266"/>
    </source>
</evidence>
<dbReference type="GO" id="GO:0005829">
    <property type="term" value="C:cytosol"/>
    <property type="evidence" value="ECO:0007669"/>
    <property type="project" value="TreeGrafter"/>
</dbReference>
<evidence type="ECO:0000313" key="6">
    <source>
        <dbReference type="Proteomes" id="UP000775213"/>
    </source>
</evidence>
<dbReference type="InterPro" id="IPR000192">
    <property type="entry name" value="Aminotrans_V_dom"/>
</dbReference>
<organism evidence="5 6">
    <name type="scientific">Dendrobium chrysotoxum</name>
    <name type="common">Orchid</name>
    <dbReference type="NCBI Taxonomy" id="161865"/>
    <lineage>
        <taxon>Eukaryota</taxon>
        <taxon>Viridiplantae</taxon>
        <taxon>Streptophyta</taxon>
        <taxon>Embryophyta</taxon>
        <taxon>Tracheophyta</taxon>
        <taxon>Spermatophyta</taxon>
        <taxon>Magnoliopsida</taxon>
        <taxon>Liliopsida</taxon>
        <taxon>Asparagales</taxon>
        <taxon>Orchidaceae</taxon>
        <taxon>Epidendroideae</taxon>
        <taxon>Malaxideae</taxon>
        <taxon>Dendrobiinae</taxon>
        <taxon>Dendrobium</taxon>
    </lineage>
</organism>
<accession>A0AAV7H0Y5</accession>
<dbReference type="Gene3D" id="3.40.640.10">
    <property type="entry name" value="Type I PLP-dependent aspartate aminotransferase-like (Major domain)"/>
    <property type="match status" value="1"/>
</dbReference>
<name>A0AAV7H0Y5_DENCH</name>
<feature type="region of interest" description="Disordered" evidence="3">
    <location>
        <begin position="423"/>
        <end position="445"/>
    </location>
</feature>
<dbReference type="GO" id="GO:0005739">
    <property type="term" value="C:mitochondrion"/>
    <property type="evidence" value="ECO:0007669"/>
    <property type="project" value="TreeGrafter"/>
</dbReference>
<dbReference type="PANTHER" id="PTHR11601">
    <property type="entry name" value="CYSTEINE DESULFURYLASE FAMILY MEMBER"/>
    <property type="match status" value="1"/>
</dbReference>
<evidence type="ECO:0000256" key="1">
    <source>
        <dbReference type="ARBA" id="ARBA00001933"/>
    </source>
</evidence>
<protein>
    <recommendedName>
        <fullName evidence="4">Aminotransferase class V domain-containing protein</fullName>
    </recommendedName>
</protein>
<dbReference type="Proteomes" id="UP000775213">
    <property type="component" value="Unassembled WGS sequence"/>
</dbReference>
<comment type="similarity">
    <text evidence="2">Belongs to the class-V pyridoxal-phosphate-dependent aminotransferase family. NifS/IscS subfamily.</text>
</comment>
<evidence type="ECO:0000256" key="2">
    <source>
        <dbReference type="ARBA" id="ARBA00006490"/>
    </source>
</evidence>
<dbReference type="SUPFAM" id="SSF53383">
    <property type="entry name" value="PLP-dependent transferases"/>
    <property type="match status" value="1"/>
</dbReference>
<comment type="cofactor">
    <cofactor evidence="1">
        <name>pyridoxal 5'-phosphate</name>
        <dbReference type="ChEBI" id="CHEBI:597326"/>
    </cofactor>
</comment>
<dbReference type="GO" id="GO:0016226">
    <property type="term" value="P:iron-sulfur cluster assembly"/>
    <property type="evidence" value="ECO:0007669"/>
    <property type="project" value="TreeGrafter"/>
</dbReference>
<dbReference type="EMBL" id="JAGFBR010000009">
    <property type="protein sequence ID" value="KAH0461374.1"/>
    <property type="molecule type" value="Genomic_DNA"/>
</dbReference>
<evidence type="ECO:0000313" key="5">
    <source>
        <dbReference type="EMBL" id="KAH0461374.1"/>
    </source>
</evidence>
<sequence length="445" mass="49660">MAANNEIGVLQPFEEIKKICKEKGVPFNTNATQVLGKIPIDVDRMGIGLMSLNGHKIYSPKGVGALYLCRRPRIRAEPQMSGGGGFPYSDSVSLFSVEVKIGDITSTKILLVSGDRAVAQQEVLKKTHKVAKPDDIVSTITGDSLIIFMKKFHFPNDLVMKVLGKFAHVCSTLMGFLTVYEFSLQVGLRFSPPSELIDILRICGDLPIPIHVGVEDLLKVLNLPDVYTLHYEVRYLSRYIDEEFLFKVGLSTQAGRSHAHMLKKLTKVPEVIIQPSKASPKRLGNEGDPQTSKKKRVEEILTVTSKGHHVSPSKSHIPEDILKHQCIGRRWAEELNKRLQSLLSEKETTSKSEQSPSRVIKEFKKSVAFKMIIQDQIQEAHDHIYDVEVKALELKCMKEGFIRGFLKGVRLVQQKTGAEIKGLMPSQASSDSSLNFDGDEVESEL</sequence>
<comment type="caution">
    <text evidence="5">The sequence shown here is derived from an EMBL/GenBank/DDBJ whole genome shotgun (WGS) entry which is preliminary data.</text>
</comment>
<feature type="compositionally biased region" description="Polar residues" evidence="3">
    <location>
        <begin position="426"/>
        <end position="435"/>
    </location>
</feature>
<reference evidence="5 6" key="1">
    <citation type="journal article" date="2021" name="Hortic Res">
        <title>Chromosome-scale assembly of the Dendrobium chrysotoxum genome enhances the understanding of orchid evolution.</title>
        <authorList>
            <person name="Zhang Y."/>
            <person name="Zhang G.Q."/>
            <person name="Zhang D."/>
            <person name="Liu X.D."/>
            <person name="Xu X.Y."/>
            <person name="Sun W.H."/>
            <person name="Yu X."/>
            <person name="Zhu X."/>
            <person name="Wang Z.W."/>
            <person name="Zhao X."/>
            <person name="Zhong W.Y."/>
            <person name="Chen H."/>
            <person name="Yin W.L."/>
            <person name="Huang T."/>
            <person name="Niu S.C."/>
            <person name="Liu Z.J."/>
        </authorList>
    </citation>
    <scope>NUCLEOTIDE SEQUENCE [LARGE SCALE GENOMIC DNA]</scope>
    <source>
        <strain evidence="5">Lindl</strain>
    </source>
</reference>
<proteinExistence type="inferred from homology"/>
<feature type="domain" description="Aminotransferase class V" evidence="4">
    <location>
        <begin position="1"/>
        <end position="84"/>
    </location>
</feature>